<dbReference type="InterPro" id="IPR023198">
    <property type="entry name" value="PGP-like_dom2"/>
</dbReference>
<dbReference type="InterPro" id="IPR010976">
    <property type="entry name" value="B-phosphoglucomutase_hydrolase"/>
</dbReference>
<evidence type="ECO:0000256" key="5">
    <source>
        <dbReference type="ARBA" id="ARBA00022842"/>
    </source>
</evidence>
<evidence type="ECO:0000256" key="4">
    <source>
        <dbReference type="ARBA" id="ARBA00022723"/>
    </source>
</evidence>
<evidence type="ECO:0000256" key="8">
    <source>
        <dbReference type="ARBA" id="ARBA00044926"/>
    </source>
</evidence>
<keyword evidence="6 11" id="KW-0413">Isomerase</keyword>
<dbReference type="Gene3D" id="1.10.150.240">
    <property type="entry name" value="Putative phosphatase, domain 2"/>
    <property type="match status" value="1"/>
</dbReference>
<dbReference type="InterPro" id="IPR006439">
    <property type="entry name" value="HAD-SF_hydro_IA"/>
</dbReference>
<keyword evidence="5" id="KW-0460">Magnesium</keyword>
<accession>A0ABS4G0I5</accession>
<dbReference type="NCBIfam" id="TIGR02009">
    <property type="entry name" value="PGMB-YQAB-SF"/>
    <property type="match status" value="1"/>
</dbReference>
<organism evidence="11 12">
    <name type="scientific">Youngiibacter multivorans</name>
    <dbReference type="NCBI Taxonomy" id="937251"/>
    <lineage>
        <taxon>Bacteria</taxon>
        <taxon>Bacillati</taxon>
        <taxon>Bacillota</taxon>
        <taxon>Clostridia</taxon>
        <taxon>Eubacteriales</taxon>
        <taxon>Clostridiaceae</taxon>
        <taxon>Youngiibacter</taxon>
    </lineage>
</organism>
<dbReference type="SFLD" id="SFLDS00003">
    <property type="entry name" value="Haloacid_Dehalogenase"/>
    <property type="match status" value="1"/>
</dbReference>
<gene>
    <name evidence="11" type="ORF">J2Z34_000529</name>
</gene>
<dbReference type="InterPro" id="IPR041492">
    <property type="entry name" value="HAD_2"/>
</dbReference>
<proteinExistence type="inferred from homology"/>
<name>A0ABS4G0I5_9CLOT</name>
<dbReference type="SUPFAM" id="SSF56784">
    <property type="entry name" value="HAD-like"/>
    <property type="match status" value="1"/>
</dbReference>
<evidence type="ECO:0000256" key="2">
    <source>
        <dbReference type="ARBA" id="ARBA00006171"/>
    </source>
</evidence>
<dbReference type="SFLD" id="SFLDG01135">
    <property type="entry name" value="C1.5.6:_HAD__Beta-PGM__Phospha"/>
    <property type="match status" value="1"/>
</dbReference>
<dbReference type="RefSeq" id="WP_209458306.1">
    <property type="nucleotide sequence ID" value="NZ_JAGGKC010000003.1"/>
</dbReference>
<evidence type="ECO:0000256" key="3">
    <source>
        <dbReference type="ARBA" id="ARBA00022553"/>
    </source>
</evidence>
<protein>
    <recommendedName>
        <fullName evidence="10">Beta-phosphoglucomutase</fullName>
        <ecNumber evidence="9">5.4.2.6</ecNumber>
    </recommendedName>
</protein>
<evidence type="ECO:0000256" key="9">
    <source>
        <dbReference type="ARBA" id="ARBA00044968"/>
    </source>
</evidence>
<dbReference type="SFLD" id="SFLDG01129">
    <property type="entry name" value="C1.5:_HAD__Beta-PGM__Phosphata"/>
    <property type="match status" value="1"/>
</dbReference>
<dbReference type="PRINTS" id="PR00413">
    <property type="entry name" value="HADHALOGNASE"/>
</dbReference>
<dbReference type="EMBL" id="JAGGKC010000003">
    <property type="protein sequence ID" value="MBP1918058.1"/>
    <property type="molecule type" value="Genomic_DNA"/>
</dbReference>
<dbReference type="PANTHER" id="PTHR46193">
    <property type="entry name" value="6-PHOSPHOGLUCONATE PHOSPHATASE"/>
    <property type="match status" value="1"/>
</dbReference>
<sequence length="214" mass="23537">MSVKGLIFDLDGVLVDTAKYHFMAWKRLAKEHGIDLNDGYAEPLKGVSRKDALDILLDLTGISMSGVEKLRALNKKNSWYLEYIMDIDESAVFEGVLEFLDLVKSLGYKTAIGSTSDNSSLILECTGLTRFFDVIIDGYKVSRPKPDPEVYLVGAKELQLEPSECVVFEDAVAGVNSAKTARMKVIGVSKTGKLEGADRVITTFAGLDEKILDF</sequence>
<evidence type="ECO:0000256" key="7">
    <source>
        <dbReference type="ARBA" id="ARBA00023277"/>
    </source>
</evidence>
<keyword evidence="12" id="KW-1185">Reference proteome</keyword>
<comment type="cofactor">
    <cofactor evidence="1">
        <name>Mg(2+)</name>
        <dbReference type="ChEBI" id="CHEBI:18420"/>
    </cofactor>
</comment>
<dbReference type="NCBIfam" id="TIGR01509">
    <property type="entry name" value="HAD-SF-IA-v3"/>
    <property type="match status" value="1"/>
</dbReference>
<dbReference type="Proteomes" id="UP001519271">
    <property type="component" value="Unassembled WGS sequence"/>
</dbReference>
<dbReference type="Pfam" id="PF13419">
    <property type="entry name" value="HAD_2"/>
    <property type="match status" value="1"/>
</dbReference>
<dbReference type="InterPro" id="IPR010972">
    <property type="entry name" value="Beta-PGM"/>
</dbReference>
<dbReference type="InterPro" id="IPR051600">
    <property type="entry name" value="Beta-PGM-like"/>
</dbReference>
<reference evidence="11 12" key="1">
    <citation type="submission" date="2021-03" db="EMBL/GenBank/DDBJ databases">
        <title>Genomic Encyclopedia of Type Strains, Phase IV (KMG-IV): sequencing the most valuable type-strain genomes for metagenomic binning, comparative biology and taxonomic classification.</title>
        <authorList>
            <person name="Goeker M."/>
        </authorList>
    </citation>
    <scope>NUCLEOTIDE SEQUENCE [LARGE SCALE GENOMIC DNA]</scope>
    <source>
        <strain evidence="11 12">DSM 6139</strain>
    </source>
</reference>
<dbReference type="PANTHER" id="PTHR46193:SF18">
    <property type="entry name" value="HEXITOL PHOSPHATASE B"/>
    <property type="match status" value="1"/>
</dbReference>
<evidence type="ECO:0000313" key="11">
    <source>
        <dbReference type="EMBL" id="MBP1918058.1"/>
    </source>
</evidence>
<comment type="similarity">
    <text evidence="2">Belongs to the HAD-like hydrolase superfamily. CbbY/CbbZ/Gph/YieH family.</text>
</comment>
<keyword evidence="4" id="KW-0479">Metal-binding</keyword>
<dbReference type="InterPro" id="IPR023214">
    <property type="entry name" value="HAD_sf"/>
</dbReference>
<evidence type="ECO:0000313" key="12">
    <source>
        <dbReference type="Proteomes" id="UP001519271"/>
    </source>
</evidence>
<dbReference type="GO" id="GO:0008801">
    <property type="term" value="F:beta-phosphoglucomutase activity"/>
    <property type="evidence" value="ECO:0007669"/>
    <property type="project" value="UniProtKB-EC"/>
</dbReference>
<keyword evidence="7" id="KW-0119">Carbohydrate metabolism</keyword>
<comment type="catalytic activity">
    <reaction evidence="8">
        <text>beta-D-glucose 1-phosphate = beta-D-glucose 6-phosphate</text>
        <dbReference type="Rhea" id="RHEA:20113"/>
        <dbReference type="ChEBI" id="CHEBI:57684"/>
        <dbReference type="ChEBI" id="CHEBI:58247"/>
        <dbReference type="EC" id="5.4.2.6"/>
    </reaction>
</comment>
<dbReference type="InterPro" id="IPR036412">
    <property type="entry name" value="HAD-like_sf"/>
</dbReference>
<evidence type="ECO:0000256" key="10">
    <source>
        <dbReference type="ARBA" id="ARBA00044991"/>
    </source>
</evidence>
<evidence type="ECO:0000256" key="1">
    <source>
        <dbReference type="ARBA" id="ARBA00001946"/>
    </source>
</evidence>
<keyword evidence="3" id="KW-0597">Phosphoprotein</keyword>
<dbReference type="Gene3D" id="3.40.50.1000">
    <property type="entry name" value="HAD superfamily/HAD-like"/>
    <property type="match status" value="1"/>
</dbReference>
<evidence type="ECO:0000256" key="6">
    <source>
        <dbReference type="ARBA" id="ARBA00023235"/>
    </source>
</evidence>
<dbReference type="EC" id="5.4.2.6" evidence="9"/>
<comment type="caution">
    <text evidence="11">The sequence shown here is derived from an EMBL/GenBank/DDBJ whole genome shotgun (WGS) entry which is preliminary data.</text>
</comment>
<dbReference type="NCBIfam" id="TIGR01990">
    <property type="entry name" value="bPGM"/>
    <property type="match status" value="1"/>
</dbReference>